<dbReference type="OrthoDB" id="4252713at2759"/>
<evidence type="ECO:0000256" key="6">
    <source>
        <dbReference type="ARBA" id="ARBA00022801"/>
    </source>
</evidence>
<dbReference type="InterPro" id="IPR036397">
    <property type="entry name" value="RNaseH_sf"/>
</dbReference>
<keyword evidence="11" id="KW-0239">DNA-directed DNA polymerase</keyword>
<keyword evidence="1" id="KW-0815">Transposition</keyword>
<evidence type="ECO:0000256" key="2">
    <source>
        <dbReference type="ARBA" id="ARBA00022695"/>
    </source>
</evidence>
<keyword evidence="17" id="KW-1185">Reference proteome</keyword>
<organism evidence="16 17">
    <name type="scientific">Austropuccinia psidii MF-1</name>
    <dbReference type="NCBI Taxonomy" id="1389203"/>
    <lineage>
        <taxon>Eukaryota</taxon>
        <taxon>Fungi</taxon>
        <taxon>Dikarya</taxon>
        <taxon>Basidiomycota</taxon>
        <taxon>Pucciniomycotina</taxon>
        <taxon>Pucciniomycetes</taxon>
        <taxon>Pucciniales</taxon>
        <taxon>Sphaerophragmiaceae</taxon>
        <taxon>Austropuccinia</taxon>
    </lineage>
</organism>
<dbReference type="GO" id="GO:0005634">
    <property type="term" value="C:nucleus"/>
    <property type="evidence" value="ECO:0007669"/>
    <property type="project" value="UniProtKB-ARBA"/>
</dbReference>
<keyword evidence="6" id="KW-0378">Hydrolase</keyword>
<dbReference type="SUPFAM" id="SSF53098">
    <property type="entry name" value="Ribonuclease H-like"/>
    <property type="match status" value="1"/>
</dbReference>
<dbReference type="EMBL" id="AVOT02063825">
    <property type="protein sequence ID" value="MBW0556392.1"/>
    <property type="molecule type" value="Genomic_DNA"/>
</dbReference>
<evidence type="ECO:0000256" key="4">
    <source>
        <dbReference type="ARBA" id="ARBA00022723"/>
    </source>
</evidence>
<evidence type="ECO:0000256" key="11">
    <source>
        <dbReference type="ARBA" id="ARBA00022932"/>
    </source>
</evidence>
<evidence type="ECO:0000256" key="10">
    <source>
        <dbReference type="ARBA" id="ARBA00022918"/>
    </source>
</evidence>
<reference evidence="16" key="1">
    <citation type="submission" date="2021-03" db="EMBL/GenBank/DDBJ databases">
        <title>Draft genome sequence of rust myrtle Austropuccinia psidii MF-1, a brazilian biotype.</title>
        <authorList>
            <person name="Quecine M.C."/>
            <person name="Pachon D.M.R."/>
            <person name="Bonatelli M.L."/>
            <person name="Correr F.H."/>
            <person name="Franceschini L.M."/>
            <person name="Leite T.F."/>
            <person name="Margarido G.R.A."/>
            <person name="Almeida C.A."/>
            <person name="Ferrarezi J.A."/>
            <person name="Labate C.A."/>
        </authorList>
    </citation>
    <scope>NUCLEOTIDE SEQUENCE</scope>
    <source>
        <strain evidence="16">MF-1</strain>
    </source>
</reference>
<evidence type="ECO:0000256" key="13">
    <source>
        <dbReference type="ARBA" id="ARBA00048173"/>
    </source>
</evidence>
<keyword evidence="12" id="KW-0233">DNA recombination</keyword>
<dbReference type="GO" id="GO:0032196">
    <property type="term" value="P:transposition"/>
    <property type="evidence" value="ECO:0007669"/>
    <property type="project" value="UniProtKB-KW"/>
</dbReference>
<evidence type="ECO:0000256" key="5">
    <source>
        <dbReference type="ARBA" id="ARBA00022759"/>
    </source>
</evidence>
<evidence type="ECO:0000256" key="1">
    <source>
        <dbReference type="ARBA" id="ARBA00022578"/>
    </source>
</evidence>
<comment type="catalytic activity">
    <reaction evidence="14">
        <text>DNA(n) + a 2'-deoxyribonucleoside 5'-triphosphate = DNA(n+1) + diphosphate</text>
        <dbReference type="Rhea" id="RHEA:22508"/>
        <dbReference type="Rhea" id="RHEA-COMP:17339"/>
        <dbReference type="Rhea" id="RHEA-COMP:17340"/>
        <dbReference type="ChEBI" id="CHEBI:33019"/>
        <dbReference type="ChEBI" id="CHEBI:61560"/>
        <dbReference type="ChEBI" id="CHEBI:173112"/>
        <dbReference type="EC" id="2.7.7.7"/>
    </reaction>
</comment>
<dbReference type="PANTHER" id="PTHR42648:SF11">
    <property type="entry name" value="TRANSPOSON TY4-P GAG-POL POLYPROTEIN"/>
    <property type="match status" value="1"/>
</dbReference>
<keyword evidence="3" id="KW-0540">Nuclease</keyword>
<evidence type="ECO:0000259" key="15">
    <source>
        <dbReference type="PROSITE" id="PS50994"/>
    </source>
</evidence>
<keyword evidence="5" id="KW-0255">Endonuclease</keyword>
<dbReference type="InterPro" id="IPR039537">
    <property type="entry name" value="Retrotran_Ty1/copia-like"/>
</dbReference>
<dbReference type="Proteomes" id="UP000765509">
    <property type="component" value="Unassembled WGS sequence"/>
</dbReference>
<dbReference type="GO" id="GO:0015074">
    <property type="term" value="P:DNA integration"/>
    <property type="evidence" value="ECO:0007669"/>
    <property type="project" value="UniProtKB-KW"/>
</dbReference>
<dbReference type="GO" id="GO:0004519">
    <property type="term" value="F:endonuclease activity"/>
    <property type="evidence" value="ECO:0007669"/>
    <property type="project" value="UniProtKB-KW"/>
</dbReference>
<dbReference type="AlphaFoldDB" id="A0A9Q3J618"/>
<comment type="catalytic activity">
    <reaction evidence="13">
        <text>DNA(n) + a 2'-deoxyribonucleoside 5'-triphosphate = DNA(n+1) + diphosphate</text>
        <dbReference type="Rhea" id="RHEA:22508"/>
        <dbReference type="Rhea" id="RHEA-COMP:17339"/>
        <dbReference type="Rhea" id="RHEA-COMP:17340"/>
        <dbReference type="ChEBI" id="CHEBI:33019"/>
        <dbReference type="ChEBI" id="CHEBI:61560"/>
        <dbReference type="ChEBI" id="CHEBI:173112"/>
        <dbReference type="EC" id="2.7.7.49"/>
    </reaction>
</comment>
<dbReference type="PROSITE" id="PS50994">
    <property type="entry name" value="INTEGRASE"/>
    <property type="match status" value="1"/>
</dbReference>
<accession>A0A9Q3J618</accession>
<gene>
    <name evidence="16" type="ORF">O181_096107</name>
</gene>
<evidence type="ECO:0000256" key="9">
    <source>
        <dbReference type="ARBA" id="ARBA00022908"/>
    </source>
</evidence>
<dbReference type="GO" id="GO:0003723">
    <property type="term" value="F:RNA binding"/>
    <property type="evidence" value="ECO:0007669"/>
    <property type="project" value="UniProtKB-KW"/>
</dbReference>
<keyword evidence="7" id="KW-0460">Magnesium</keyword>
<name>A0A9Q3J618_9BASI</name>
<dbReference type="Gene3D" id="3.30.420.10">
    <property type="entry name" value="Ribonuclease H-like superfamily/Ribonuclease H"/>
    <property type="match status" value="1"/>
</dbReference>
<evidence type="ECO:0000256" key="14">
    <source>
        <dbReference type="ARBA" id="ARBA00049244"/>
    </source>
</evidence>
<evidence type="ECO:0000256" key="8">
    <source>
        <dbReference type="ARBA" id="ARBA00022884"/>
    </source>
</evidence>
<keyword evidence="10" id="KW-0695">RNA-directed DNA polymerase</keyword>
<feature type="domain" description="Integrase catalytic" evidence="15">
    <location>
        <begin position="1"/>
        <end position="107"/>
    </location>
</feature>
<keyword evidence="4" id="KW-0479">Metal-binding</keyword>
<evidence type="ECO:0000256" key="7">
    <source>
        <dbReference type="ARBA" id="ARBA00022842"/>
    </source>
</evidence>
<evidence type="ECO:0000313" key="17">
    <source>
        <dbReference type="Proteomes" id="UP000765509"/>
    </source>
</evidence>
<dbReference type="GO" id="GO:0016787">
    <property type="term" value="F:hydrolase activity"/>
    <property type="evidence" value="ECO:0007669"/>
    <property type="project" value="UniProtKB-KW"/>
</dbReference>
<dbReference type="PANTHER" id="PTHR42648">
    <property type="entry name" value="TRANSPOSASE, PUTATIVE-RELATED"/>
    <property type="match status" value="1"/>
</dbReference>
<protein>
    <recommendedName>
        <fullName evidence="15">Integrase catalytic domain-containing protein</fullName>
    </recommendedName>
</protein>
<dbReference type="InterPro" id="IPR001584">
    <property type="entry name" value="Integrase_cat-core"/>
</dbReference>
<keyword evidence="2" id="KW-0548">Nucleotidyltransferase</keyword>
<comment type="caution">
    <text evidence="16">The sequence shown here is derived from an EMBL/GenBank/DDBJ whole genome shotgun (WGS) entry which is preliminary data.</text>
</comment>
<evidence type="ECO:0000256" key="12">
    <source>
        <dbReference type="ARBA" id="ARBA00023172"/>
    </source>
</evidence>
<evidence type="ECO:0000256" key="3">
    <source>
        <dbReference type="ARBA" id="ARBA00022722"/>
    </source>
</evidence>
<evidence type="ECO:0000313" key="16">
    <source>
        <dbReference type="EMBL" id="MBW0556392.1"/>
    </source>
</evidence>
<keyword evidence="11" id="KW-0808">Transferase</keyword>
<keyword evidence="9" id="KW-0229">DNA integration</keyword>
<dbReference type="GO" id="GO:0003887">
    <property type="term" value="F:DNA-directed DNA polymerase activity"/>
    <property type="evidence" value="ECO:0007669"/>
    <property type="project" value="UniProtKB-KW"/>
</dbReference>
<dbReference type="GO" id="GO:0003964">
    <property type="term" value="F:RNA-directed DNA polymerase activity"/>
    <property type="evidence" value="ECO:0007669"/>
    <property type="project" value="UniProtKB-KW"/>
</dbReference>
<dbReference type="GO" id="GO:0006310">
    <property type="term" value="P:DNA recombination"/>
    <property type="evidence" value="ECO:0007669"/>
    <property type="project" value="UniProtKB-KW"/>
</dbReference>
<proteinExistence type="predicted"/>
<keyword evidence="8" id="KW-0694">RNA-binding</keyword>
<dbReference type="GO" id="GO:0046872">
    <property type="term" value="F:metal ion binding"/>
    <property type="evidence" value="ECO:0007669"/>
    <property type="project" value="UniProtKB-KW"/>
</dbReference>
<sequence length="116" mass="13168">MESLHDQKLKTLVSDQGGEFVNDKFKKLSKTDGFVHILSPAETPQHNGFLERANRMIIEKARCLLNGSNLPKTYWEEAIKTAAFLSNLIPTPPRNNISPYAAWKGLPPRIKRLRVL</sequence>
<dbReference type="InterPro" id="IPR012337">
    <property type="entry name" value="RNaseH-like_sf"/>
</dbReference>